<evidence type="ECO:0000259" key="1">
    <source>
        <dbReference type="Pfam" id="PF10074"/>
    </source>
</evidence>
<dbReference type="EMBL" id="CP018820">
    <property type="protein sequence ID" value="APR54729.1"/>
    <property type="molecule type" value="Genomic_DNA"/>
</dbReference>
<dbReference type="Proteomes" id="UP000185161">
    <property type="component" value="Chromosome"/>
</dbReference>
<dbReference type="AlphaFoldDB" id="A0A1L6JFN1"/>
<name>A0A1L6JFN1_9SPHN</name>
<dbReference type="KEGG" id="skr:BRX40_00795"/>
<gene>
    <name evidence="2" type="ORF">BRX40_00795</name>
</gene>
<dbReference type="InterPro" id="IPR018754">
    <property type="entry name" value="RovC-like_DNA-bd"/>
</dbReference>
<keyword evidence="3" id="KW-1185">Reference proteome</keyword>
<sequence>MLCVSGQGEQLLLRQGSRAIRLNVRSGTVDQGPVRLRYALAGMARLEPQLLTLRRLVGLWRLGRMPADLFPSERRAPRWIELLRTLDALAAGASQREIAAALFGFETVERDWRGRSDYLRLRVQRLTATGRALVRGGYRFLLRGSNSR</sequence>
<organism evidence="2 3">
    <name type="scientific">Sphingomonas koreensis</name>
    <dbReference type="NCBI Taxonomy" id="93064"/>
    <lineage>
        <taxon>Bacteria</taxon>
        <taxon>Pseudomonadati</taxon>
        <taxon>Pseudomonadota</taxon>
        <taxon>Alphaproteobacteria</taxon>
        <taxon>Sphingomonadales</taxon>
        <taxon>Sphingomonadaceae</taxon>
        <taxon>Sphingomonas</taxon>
    </lineage>
</organism>
<feature type="domain" description="T6SS Transcription factor RovC-like DNA binding" evidence="1">
    <location>
        <begin position="52"/>
        <end position="143"/>
    </location>
</feature>
<accession>A0A1L6JFN1</accession>
<dbReference type="STRING" id="93064.BRX40_00795"/>
<proteinExistence type="predicted"/>
<dbReference type="Pfam" id="PF10074">
    <property type="entry name" value="RovC_DNA-bd"/>
    <property type="match status" value="1"/>
</dbReference>
<evidence type="ECO:0000313" key="2">
    <source>
        <dbReference type="EMBL" id="APR54729.1"/>
    </source>
</evidence>
<reference evidence="3" key="1">
    <citation type="submission" date="2016-12" db="EMBL/GenBank/DDBJ databases">
        <title>Whole genome sequencing of Sphingomonas sp. ABOJV.</title>
        <authorList>
            <person name="Conlan S."/>
            <person name="Thomas P.J."/>
            <person name="Mullikin J."/>
            <person name="Palmore T.N."/>
            <person name="Frank K.M."/>
            <person name="Segre J.A."/>
        </authorList>
    </citation>
    <scope>NUCLEOTIDE SEQUENCE [LARGE SCALE GENOMIC DNA]</scope>
    <source>
        <strain evidence="3">ABOJV</strain>
    </source>
</reference>
<evidence type="ECO:0000313" key="3">
    <source>
        <dbReference type="Proteomes" id="UP000185161"/>
    </source>
</evidence>
<protein>
    <recommendedName>
        <fullName evidence="1">T6SS Transcription factor RovC-like DNA binding domain-containing protein</fullName>
    </recommendedName>
</protein>